<reference evidence="2 3" key="1">
    <citation type="submission" date="2019-08" db="EMBL/GenBank/DDBJ databases">
        <title>Archangium and Cystobacter genomes.</title>
        <authorList>
            <person name="Chen I.-C.K."/>
            <person name="Wielgoss S."/>
        </authorList>
    </citation>
    <scope>NUCLEOTIDE SEQUENCE [LARGE SCALE GENOMIC DNA]</scope>
    <source>
        <strain evidence="2 3">Cbm 6</strain>
    </source>
</reference>
<proteinExistence type="predicted"/>
<dbReference type="EMBL" id="CP043494">
    <property type="protein sequence ID" value="WNG52094.1"/>
    <property type="molecule type" value="Genomic_DNA"/>
</dbReference>
<accession>A0ABY9X9S6</accession>
<protein>
    <submittedName>
        <fullName evidence="2">Uncharacterized protein</fullName>
    </submittedName>
</protein>
<evidence type="ECO:0000256" key="1">
    <source>
        <dbReference type="SAM" id="Phobius"/>
    </source>
</evidence>
<evidence type="ECO:0000313" key="3">
    <source>
        <dbReference type="Proteomes" id="UP001611383"/>
    </source>
</evidence>
<keyword evidence="1" id="KW-0812">Transmembrane</keyword>
<gene>
    <name evidence="2" type="ORF">F0U60_54305</name>
</gene>
<sequence length="59" mass="6792">MKMEAILRLAEVASSIARTAESAQVVNFIAVSLVMFLMAVVWLLLSRRRAPPRPRRRRR</sequence>
<keyword evidence="1" id="KW-1133">Transmembrane helix</keyword>
<organism evidence="2 3">
    <name type="scientific">Archangium minus</name>
    <dbReference type="NCBI Taxonomy" id="83450"/>
    <lineage>
        <taxon>Bacteria</taxon>
        <taxon>Pseudomonadati</taxon>
        <taxon>Myxococcota</taxon>
        <taxon>Myxococcia</taxon>
        <taxon>Myxococcales</taxon>
        <taxon>Cystobacterineae</taxon>
        <taxon>Archangiaceae</taxon>
        <taxon>Archangium</taxon>
    </lineage>
</organism>
<name>A0ABY9X9S6_9BACT</name>
<evidence type="ECO:0000313" key="2">
    <source>
        <dbReference type="EMBL" id="WNG52094.1"/>
    </source>
</evidence>
<dbReference type="RefSeq" id="WP_395812451.1">
    <property type="nucleotide sequence ID" value="NZ_CP043494.1"/>
</dbReference>
<keyword evidence="3" id="KW-1185">Reference proteome</keyword>
<keyword evidence="1" id="KW-0472">Membrane</keyword>
<dbReference type="Proteomes" id="UP001611383">
    <property type="component" value="Chromosome"/>
</dbReference>
<feature type="transmembrane region" description="Helical" evidence="1">
    <location>
        <begin position="25"/>
        <end position="45"/>
    </location>
</feature>